<name>A0A0C3H7J9_OIDMZ</name>
<evidence type="ECO:0008006" key="3">
    <source>
        <dbReference type="Google" id="ProtNLM"/>
    </source>
</evidence>
<dbReference type="PANTHER" id="PTHR35020">
    <property type="entry name" value="N-ACETYLGLUCOSAMINE-INDUCED PROTEIN 1"/>
    <property type="match status" value="1"/>
</dbReference>
<dbReference type="PANTHER" id="PTHR35020:SF4">
    <property type="entry name" value="N-ACETYLGLUCOSAMINE-INDUCED PROTEIN 1"/>
    <property type="match status" value="1"/>
</dbReference>
<accession>A0A0C3H7J9</accession>
<evidence type="ECO:0000313" key="2">
    <source>
        <dbReference type="Proteomes" id="UP000054321"/>
    </source>
</evidence>
<dbReference type="AlphaFoldDB" id="A0A0C3H7J9"/>
<dbReference type="InParanoid" id="A0A0C3H7J9"/>
<evidence type="ECO:0000313" key="1">
    <source>
        <dbReference type="EMBL" id="KIN04156.1"/>
    </source>
</evidence>
<dbReference type="HOGENOM" id="CLU_075862_1_0_1"/>
<protein>
    <recommendedName>
        <fullName evidence="3">N-acetylglucosamine-induced protein 1</fullName>
    </recommendedName>
</protein>
<dbReference type="FunCoup" id="A0A0C3H7J9">
    <property type="interactions" value="1"/>
</dbReference>
<reference evidence="2" key="2">
    <citation type="submission" date="2015-01" db="EMBL/GenBank/DDBJ databases">
        <title>Evolutionary Origins and Diversification of the Mycorrhizal Mutualists.</title>
        <authorList>
            <consortium name="DOE Joint Genome Institute"/>
            <consortium name="Mycorrhizal Genomics Consortium"/>
            <person name="Kohler A."/>
            <person name="Kuo A."/>
            <person name="Nagy L.G."/>
            <person name="Floudas D."/>
            <person name="Copeland A."/>
            <person name="Barry K.W."/>
            <person name="Cichocki N."/>
            <person name="Veneault-Fourrey C."/>
            <person name="LaButti K."/>
            <person name="Lindquist E.A."/>
            <person name="Lipzen A."/>
            <person name="Lundell T."/>
            <person name="Morin E."/>
            <person name="Murat C."/>
            <person name="Riley R."/>
            <person name="Ohm R."/>
            <person name="Sun H."/>
            <person name="Tunlid A."/>
            <person name="Henrissat B."/>
            <person name="Grigoriev I.V."/>
            <person name="Hibbett D.S."/>
            <person name="Martin F."/>
        </authorList>
    </citation>
    <scope>NUCLEOTIDE SEQUENCE [LARGE SCALE GENOMIC DNA]</scope>
    <source>
        <strain evidence="2">Zn</strain>
    </source>
</reference>
<dbReference type="STRING" id="913774.A0A0C3H7J9"/>
<reference evidence="1 2" key="1">
    <citation type="submission" date="2014-04" db="EMBL/GenBank/DDBJ databases">
        <authorList>
            <consortium name="DOE Joint Genome Institute"/>
            <person name="Kuo A."/>
            <person name="Martino E."/>
            <person name="Perotto S."/>
            <person name="Kohler A."/>
            <person name="Nagy L.G."/>
            <person name="Floudas D."/>
            <person name="Copeland A."/>
            <person name="Barry K.W."/>
            <person name="Cichocki N."/>
            <person name="Veneault-Fourrey C."/>
            <person name="LaButti K."/>
            <person name="Lindquist E.A."/>
            <person name="Lipzen A."/>
            <person name="Lundell T."/>
            <person name="Morin E."/>
            <person name="Murat C."/>
            <person name="Sun H."/>
            <person name="Tunlid A."/>
            <person name="Henrissat B."/>
            <person name="Grigoriev I.V."/>
            <person name="Hibbett D.S."/>
            <person name="Martin F."/>
            <person name="Nordberg H.P."/>
            <person name="Cantor M.N."/>
            <person name="Hua S.X."/>
        </authorList>
    </citation>
    <scope>NUCLEOTIDE SEQUENCE [LARGE SCALE GENOMIC DNA]</scope>
    <source>
        <strain evidence="1 2">Zn</strain>
    </source>
</reference>
<keyword evidence="2" id="KW-1185">Reference proteome</keyword>
<dbReference type="GO" id="GO:0006044">
    <property type="term" value="P:N-acetylglucosamine metabolic process"/>
    <property type="evidence" value="ECO:0007669"/>
    <property type="project" value="TreeGrafter"/>
</dbReference>
<organism evidence="1 2">
    <name type="scientific">Oidiodendron maius (strain Zn)</name>
    <dbReference type="NCBI Taxonomy" id="913774"/>
    <lineage>
        <taxon>Eukaryota</taxon>
        <taxon>Fungi</taxon>
        <taxon>Dikarya</taxon>
        <taxon>Ascomycota</taxon>
        <taxon>Pezizomycotina</taxon>
        <taxon>Leotiomycetes</taxon>
        <taxon>Leotiomycetes incertae sedis</taxon>
        <taxon>Myxotrichaceae</taxon>
        <taxon>Oidiodendron</taxon>
    </lineage>
</organism>
<proteinExistence type="predicted"/>
<dbReference type="OrthoDB" id="10053431at2759"/>
<gene>
    <name evidence="1" type="ORF">OIDMADRAFT_18213</name>
</gene>
<dbReference type="Pfam" id="PF12239">
    <property type="entry name" value="DUF3605"/>
    <property type="match status" value="1"/>
</dbReference>
<dbReference type="EMBL" id="KN832873">
    <property type="protein sequence ID" value="KIN04156.1"/>
    <property type="molecule type" value="Genomic_DNA"/>
</dbReference>
<sequence>MGSQEEEIPFWHVNIPEAQRVLECPEFLATLSEKDRQIISTPDAQFHILSWPEVQHLIATNRLDLFERIPSNLRRYFEFNWKLKQEYGSVMQFILSQRLHWEMPIEARAAPFQDLDDLKILRNDWPYGVASSIVHLVVWTKFELEPDPVTDDLTDHARKEIDDFVREKFSKRVGEDNVIWFKNWKALKSVHAVEHFHVMLNNPDPEFVKEITAGDIPMSQKI</sequence>
<dbReference type="InterPro" id="IPR022036">
    <property type="entry name" value="DUF3605"/>
</dbReference>
<dbReference type="GO" id="GO:0005737">
    <property type="term" value="C:cytoplasm"/>
    <property type="evidence" value="ECO:0007669"/>
    <property type="project" value="TreeGrafter"/>
</dbReference>
<dbReference type="Proteomes" id="UP000054321">
    <property type="component" value="Unassembled WGS sequence"/>
</dbReference>